<keyword evidence="1" id="KW-0175">Coiled coil</keyword>
<feature type="coiled-coil region" evidence="1">
    <location>
        <begin position="1"/>
        <end position="28"/>
    </location>
</feature>
<proteinExistence type="predicted"/>
<protein>
    <submittedName>
        <fullName evidence="2">Uncharacterized protein</fullName>
    </submittedName>
</protein>
<dbReference type="AlphaFoldDB" id="X1QJE8"/>
<sequence>RNELKRKVKEMKEQIESHKKELMLLLASQN</sequence>
<accession>X1QJE8</accession>
<organism evidence="2">
    <name type="scientific">marine sediment metagenome</name>
    <dbReference type="NCBI Taxonomy" id="412755"/>
    <lineage>
        <taxon>unclassified sequences</taxon>
        <taxon>metagenomes</taxon>
        <taxon>ecological metagenomes</taxon>
    </lineage>
</organism>
<comment type="caution">
    <text evidence="2">The sequence shown here is derived from an EMBL/GenBank/DDBJ whole genome shotgun (WGS) entry which is preliminary data.</text>
</comment>
<dbReference type="EMBL" id="BARV01044045">
    <property type="protein sequence ID" value="GAI68597.1"/>
    <property type="molecule type" value="Genomic_DNA"/>
</dbReference>
<reference evidence="2" key="1">
    <citation type="journal article" date="2014" name="Front. Microbiol.">
        <title>High frequency of phylogenetically diverse reductive dehalogenase-homologous genes in deep subseafloor sedimentary metagenomes.</title>
        <authorList>
            <person name="Kawai M."/>
            <person name="Futagami T."/>
            <person name="Toyoda A."/>
            <person name="Takaki Y."/>
            <person name="Nishi S."/>
            <person name="Hori S."/>
            <person name="Arai W."/>
            <person name="Tsubouchi T."/>
            <person name="Morono Y."/>
            <person name="Uchiyama I."/>
            <person name="Ito T."/>
            <person name="Fujiyama A."/>
            <person name="Inagaki F."/>
            <person name="Takami H."/>
        </authorList>
    </citation>
    <scope>NUCLEOTIDE SEQUENCE</scope>
    <source>
        <strain evidence="2">Expedition CK06-06</strain>
    </source>
</reference>
<name>X1QJE8_9ZZZZ</name>
<gene>
    <name evidence="2" type="ORF">S06H3_65422</name>
</gene>
<evidence type="ECO:0000313" key="2">
    <source>
        <dbReference type="EMBL" id="GAI68597.1"/>
    </source>
</evidence>
<feature type="non-terminal residue" evidence="2">
    <location>
        <position position="1"/>
    </location>
</feature>
<evidence type="ECO:0000256" key="1">
    <source>
        <dbReference type="SAM" id="Coils"/>
    </source>
</evidence>